<dbReference type="Proteomes" id="UP000545286">
    <property type="component" value="Unassembled WGS sequence"/>
</dbReference>
<sequence>MDSIEFVAQAGGGAIQAPESVAAPPGSIMFGHGPYNPPRGTIYLDLAAPGDKVNIHGEPGAVIS</sequence>
<dbReference type="EMBL" id="JACHWJ010000011">
    <property type="protein sequence ID" value="MBB2959507.1"/>
    <property type="molecule type" value="Genomic_DNA"/>
</dbReference>
<protein>
    <submittedName>
        <fullName evidence="1">Uncharacterized protein</fullName>
    </submittedName>
</protein>
<keyword evidence="2" id="KW-1185">Reference proteome</keyword>
<dbReference type="RefSeq" id="WP_183626842.1">
    <property type="nucleotide sequence ID" value="NZ_JACHWJ010000011.1"/>
</dbReference>
<organism evidence="1 2">
    <name type="scientific">Pseudoclavibacter helvolus</name>
    <dbReference type="NCBI Taxonomy" id="255205"/>
    <lineage>
        <taxon>Bacteria</taxon>
        <taxon>Bacillati</taxon>
        <taxon>Actinomycetota</taxon>
        <taxon>Actinomycetes</taxon>
        <taxon>Micrococcales</taxon>
        <taxon>Microbacteriaceae</taxon>
        <taxon>Pseudoclavibacter</taxon>
    </lineage>
</organism>
<gene>
    <name evidence="1" type="ORF">FHX72_003676</name>
</gene>
<proteinExistence type="predicted"/>
<evidence type="ECO:0000313" key="1">
    <source>
        <dbReference type="EMBL" id="MBB2959507.1"/>
    </source>
</evidence>
<evidence type="ECO:0000313" key="2">
    <source>
        <dbReference type="Proteomes" id="UP000545286"/>
    </source>
</evidence>
<name>A0A7W4YGN9_9MICO</name>
<reference evidence="1 2" key="1">
    <citation type="submission" date="2020-08" db="EMBL/GenBank/DDBJ databases">
        <title>Sequencing the genomes of 1000 actinobacteria strains.</title>
        <authorList>
            <person name="Klenk H.-P."/>
        </authorList>
    </citation>
    <scope>NUCLEOTIDE SEQUENCE [LARGE SCALE GENOMIC DNA]</scope>
    <source>
        <strain evidence="1 2">DSM 20419</strain>
    </source>
</reference>
<comment type="caution">
    <text evidence="1">The sequence shown here is derived from an EMBL/GenBank/DDBJ whole genome shotgun (WGS) entry which is preliminary data.</text>
</comment>
<accession>A0A7W4YGN9</accession>
<dbReference type="AlphaFoldDB" id="A0A7W4YGN9"/>